<comment type="caution">
    <text evidence="1">The sequence shown here is derived from an EMBL/GenBank/DDBJ whole genome shotgun (WGS) entry which is preliminary data.</text>
</comment>
<sequence length="97" mass="10424">MGGEGLAFGGCYQPVVADAAPLRFTRDVVPFAFASRSAEKGSLSSGNLDDAASANTWLLLSLLFSHSLVKRVMMSWRSYTKTQGKVSFLVFCLLAIS</sequence>
<name>A0A178UMU9_ARATH</name>
<accession>A0A178UMU9</accession>
<proteinExistence type="predicted"/>
<evidence type="ECO:0000313" key="1">
    <source>
        <dbReference type="EMBL" id="OAO94384.1"/>
    </source>
</evidence>
<protein>
    <submittedName>
        <fullName evidence="1">MIR172E</fullName>
    </submittedName>
</protein>
<dbReference type="AlphaFoldDB" id="A0A178UMU9"/>
<reference evidence="2" key="1">
    <citation type="journal article" date="2016" name="Proc. Natl. Acad. Sci. U.S.A.">
        <title>Chromosome-level assembly of Arabidopsis thaliana Ler reveals the extent of translocation and inversion polymorphisms.</title>
        <authorList>
            <person name="Zapata L."/>
            <person name="Ding J."/>
            <person name="Willing E.M."/>
            <person name="Hartwig B."/>
            <person name="Bezdan D."/>
            <person name="Jiao W.B."/>
            <person name="Patel V."/>
            <person name="Velikkakam James G."/>
            <person name="Koornneef M."/>
            <person name="Ossowski S."/>
            <person name="Schneeberger K."/>
        </authorList>
    </citation>
    <scope>NUCLEOTIDE SEQUENCE [LARGE SCALE GENOMIC DNA]</scope>
    <source>
        <strain evidence="2">cv. Landsberg erecta</strain>
    </source>
</reference>
<evidence type="ECO:0000313" key="2">
    <source>
        <dbReference type="Proteomes" id="UP000078284"/>
    </source>
</evidence>
<gene>
    <name evidence="1" type="ordered locus">AXX17_At5g58920</name>
</gene>
<dbReference type="EMBL" id="LUHQ01000005">
    <property type="protein sequence ID" value="OAO94384.1"/>
    <property type="molecule type" value="Genomic_DNA"/>
</dbReference>
<organism evidence="1 2">
    <name type="scientific">Arabidopsis thaliana</name>
    <name type="common">Mouse-ear cress</name>
    <dbReference type="NCBI Taxonomy" id="3702"/>
    <lineage>
        <taxon>Eukaryota</taxon>
        <taxon>Viridiplantae</taxon>
        <taxon>Streptophyta</taxon>
        <taxon>Embryophyta</taxon>
        <taxon>Tracheophyta</taxon>
        <taxon>Spermatophyta</taxon>
        <taxon>Magnoliopsida</taxon>
        <taxon>eudicotyledons</taxon>
        <taxon>Gunneridae</taxon>
        <taxon>Pentapetalae</taxon>
        <taxon>rosids</taxon>
        <taxon>malvids</taxon>
        <taxon>Brassicales</taxon>
        <taxon>Brassicaceae</taxon>
        <taxon>Camelineae</taxon>
        <taxon>Arabidopsis</taxon>
    </lineage>
</organism>
<dbReference type="Proteomes" id="UP000078284">
    <property type="component" value="Chromosome 5"/>
</dbReference>